<feature type="transmembrane region" description="Helical" evidence="1">
    <location>
        <begin position="206"/>
        <end position="224"/>
    </location>
</feature>
<evidence type="ECO:0000256" key="1">
    <source>
        <dbReference type="SAM" id="Phobius"/>
    </source>
</evidence>
<proteinExistence type="predicted"/>
<dbReference type="Proteomes" id="UP001160499">
    <property type="component" value="Unassembled WGS sequence"/>
</dbReference>
<feature type="transmembrane region" description="Helical" evidence="1">
    <location>
        <begin position="118"/>
        <end position="138"/>
    </location>
</feature>
<organism evidence="2 3">
    <name type="scientific">Streptomyces pseudovenezuelae</name>
    <dbReference type="NCBI Taxonomy" id="67350"/>
    <lineage>
        <taxon>Bacteria</taxon>
        <taxon>Bacillati</taxon>
        <taxon>Actinomycetota</taxon>
        <taxon>Actinomycetes</taxon>
        <taxon>Kitasatosporales</taxon>
        <taxon>Streptomycetaceae</taxon>
        <taxon>Streptomyces</taxon>
        <taxon>Streptomyces aurantiacus group</taxon>
    </lineage>
</organism>
<accession>A0ABT6M322</accession>
<sequence length="408" mass="43373">MTIPTQPQSPVDSTHAMNNRRELALPGLLLGGALTVGAFAALLAVLNAVPSSHNALPDYPDWASEVPHELVARLQWLLGDITEPQFYKSWVASLGLLAGATVGWWALRAKKRWAGEPIAYGTGLWPWMLGAAGLSLVLSNALFGGSLDSGWQPTFVPFVCVATSVILVYGRGWTKLLTGAILGAFTTPLAMVLIDHVTGPLSLPPVVANTTSMSIGAALTFLLCRALPWMRRPTSEPESQEETVVAKKAAPTLLGDTRWMIRRIITDFTETQFYANEWASIGLIVGAIVTTVLNPSFASYGTGLLPKIMLAQALTSAIGIIIWRHLYRDGGWAPTYISVVSVAPATVLAHGNSVTALVLGAMSGAVLCPVIARPISKVLPDDFHPFIGNTVSMAISTAVIVPTIGHLV</sequence>
<evidence type="ECO:0008006" key="4">
    <source>
        <dbReference type="Google" id="ProtNLM"/>
    </source>
</evidence>
<keyword evidence="1" id="KW-0812">Transmembrane</keyword>
<feature type="transmembrane region" description="Helical" evidence="1">
    <location>
        <begin position="176"/>
        <end position="194"/>
    </location>
</feature>
<feature type="transmembrane region" description="Helical" evidence="1">
    <location>
        <begin position="386"/>
        <end position="405"/>
    </location>
</feature>
<name>A0ABT6M322_9ACTN</name>
<feature type="transmembrane region" description="Helical" evidence="1">
    <location>
        <begin position="278"/>
        <end position="298"/>
    </location>
</feature>
<feature type="transmembrane region" description="Helical" evidence="1">
    <location>
        <begin position="86"/>
        <end position="106"/>
    </location>
</feature>
<protein>
    <recommendedName>
        <fullName evidence="4">Integral membrane protein</fullName>
    </recommendedName>
</protein>
<feature type="transmembrane region" description="Helical" evidence="1">
    <location>
        <begin position="150"/>
        <end position="169"/>
    </location>
</feature>
<feature type="transmembrane region" description="Helical" evidence="1">
    <location>
        <begin position="354"/>
        <end position="374"/>
    </location>
</feature>
<comment type="caution">
    <text evidence="2">The sequence shown here is derived from an EMBL/GenBank/DDBJ whole genome shotgun (WGS) entry which is preliminary data.</text>
</comment>
<dbReference type="EMBL" id="JARXVH010000028">
    <property type="protein sequence ID" value="MDH6222044.1"/>
    <property type="molecule type" value="Genomic_DNA"/>
</dbReference>
<feature type="transmembrane region" description="Helical" evidence="1">
    <location>
        <begin position="304"/>
        <end position="323"/>
    </location>
</feature>
<feature type="transmembrane region" description="Helical" evidence="1">
    <location>
        <begin position="23"/>
        <end position="46"/>
    </location>
</feature>
<keyword evidence="3" id="KW-1185">Reference proteome</keyword>
<keyword evidence="1" id="KW-1133">Transmembrane helix</keyword>
<evidence type="ECO:0000313" key="2">
    <source>
        <dbReference type="EMBL" id="MDH6222044.1"/>
    </source>
</evidence>
<gene>
    <name evidence="2" type="ORF">M2283_009391</name>
</gene>
<reference evidence="2 3" key="1">
    <citation type="submission" date="2023-04" db="EMBL/GenBank/DDBJ databases">
        <title>Forest soil microbial communities from Buena Vista Peninsula, Colon Province, Panama.</title>
        <authorList>
            <person name="Bouskill N."/>
        </authorList>
    </citation>
    <scope>NUCLEOTIDE SEQUENCE [LARGE SCALE GENOMIC DNA]</scope>
    <source>
        <strain evidence="2 3">GGS1</strain>
    </source>
</reference>
<evidence type="ECO:0000313" key="3">
    <source>
        <dbReference type="Proteomes" id="UP001160499"/>
    </source>
</evidence>
<keyword evidence="1" id="KW-0472">Membrane</keyword>